<dbReference type="EMBL" id="FQUS01000012">
    <property type="protein sequence ID" value="SHF73167.1"/>
    <property type="molecule type" value="Genomic_DNA"/>
</dbReference>
<dbReference type="AlphaFoldDB" id="A0A1M5E1P3"/>
<reference evidence="1 2" key="1">
    <citation type="submission" date="2016-11" db="EMBL/GenBank/DDBJ databases">
        <authorList>
            <person name="Jaros S."/>
            <person name="Januszkiewicz K."/>
            <person name="Wedrychowicz H."/>
        </authorList>
    </citation>
    <scope>NUCLEOTIDE SEQUENCE [LARGE SCALE GENOMIC DNA]</scope>
    <source>
        <strain evidence="1 2">DSM 21986</strain>
    </source>
</reference>
<gene>
    <name evidence="1" type="ORF">SAMN05443144_112101</name>
</gene>
<evidence type="ECO:0000313" key="1">
    <source>
        <dbReference type="EMBL" id="SHF73167.1"/>
    </source>
</evidence>
<name>A0A1M5E1P3_9BACT</name>
<organism evidence="1 2">
    <name type="scientific">Fodinibius roseus</name>
    <dbReference type="NCBI Taxonomy" id="1194090"/>
    <lineage>
        <taxon>Bacteria</taxon>
        <taxon>Pseudomonadati</taxon>
        <taxon>Balneolota</taxon>
        <taxon>Balneolia</taxon>
        <taxon>Balneolales</taxon>
        <taxon>Balneolaceae</taxon>
        <taxon>Fodinibius</taxon>
    </lineage>
</organism>
<proteinExistence type="predicted"/>
<protein>
    <submittedName>
        <fullName evidence="1">Uncharacterized protein</fullName>
    </submittedName>
</protein>
<dbReference type="Proteomes" id="UP000184041">
    <property type="component" value="Unassembled WGS sequence"/>
</dbReference>
<evidence type="ECO:0000313" key="2">
    <source>
        <dbReference type="Proteomes" id="UP000184041"/>
    </source>
</evidence>
<keyword evidence="2" id="KW-1185">Reference proteome</keyword>
<sequence length="145" mass="16736">MIYTRKPRPTTILIVYFFLFNLQEIHPSNIPLPFSYGVSGIIFIGNGNTFIKIMVRNGSFSCCNSPTERRAKTAKRVRPPHGTNKACPWIWRRGTHSLMIRFLLRTAEFPELAVKNSGWEPCCMFPHLFTPYEIRALKSIEGFEP</sequence>
<accession>A0A1M5E1P3</accession>
<dbReference type="STRING" id="1194090.SAMN05443144_112101"/>